<feature type="chain" id="PRO_5015556766" description="Phospholipase A2-like protein" evidence="1">
    <location>
        <begin position="30"/>
        <end position="186"/>
    </location>
</feature>
<dbReference type="EMBL" id="PVMZ01000018">
    <property type="protein sequence ID" value="PRX16881.1"/>
    <property type="molecule type" value="Genomic_DNA"/>
</dbReference>
<name>A0A2T0K260_9ACTN</name>
<evidence type="ECO:0000256" key="1">
    <source>
        <dbReference type="SAM" id="SignalP"/>
    </source>
</evidence>
<evidence type="ECO:0000313" key="3">
    <source>
        <dbReference type="Proteomes" id="UP000239415"/>
    </source>
</evidence>
<dbReference type="AlphaFoldDB" id="A0A2T0K260"/>
<dbReference type="RefSeq" id="WP_106326549.1">
    <property type="nucleotide sequence ID" value="NZ_BOMO01000062.1"/>
</dbReference>
<comment type="caution">
    <text evidence="2">The sequence shown here is derived from an EMBL/GenBank/DDBJ whole genome shotgun (WGS) entry which is preliminary data.</text>
</comment>
<organism evidence="2 3">
    <name type="scientific">Actinoplanes italicus</name>
    <dbReference type="NCBI Taxonomy" id="113567"/>
    <lineage>
        <taxon>Bacteria</taxon>
        <taxon>Bacillati</taxon>
        <taxon>Actinomycetota</taxon>
        <taxon>Actinomycetes</taxon>
        <taxon>Micromonosporales</taxon>
        <taxon>Micromonosporaceae</taxon>
        <taxon>Actinoplanes</taxon>
    </lineage>
</organism>
<evidence type="ECO:0000313" key="2">
    <source>
        <dbReference type="EMBL" id="PRX16881.1"/>
    </source>
</evidence>
<keyword evidence="1" id="KW-0732">Signal</keyword>
<accession>A0A2T0K260</accession>
<dbReference type="OrthoDB" id="3544273at2"/>
<proteinExistence type="predicted"/>
<keyword evidence="3" id="KW-1185">Reference proteome</keyword>
<sequence>MRSRSVSKFFLALLVGLAGVLAVGGPASASPPPPTDLGGLDLGAYCRSIGYTDATLTGSTAYDWHCVSGDREGDLSFDAACKSAYASEHAVDRIADFHDPASVRCWLVQPDVVTPRFAEYCTGKGYSDAALLGTTVYDWHCVQYSRAGPTYYDIDVAAACTELTHGYAKLNRFVNFYDASTWQCRV</sequence>
<evidence type="ECO:0008006" key="4">
    <source>
        <dbReference type="Google" id="ProtNLM"/>
    </source>
</evidence>
<dbReference type="Proteomes" id="UP000239415">
    <property type="component" value="Unassembled WGS sequence"/>
</dbReference>
<protein>
    <recommendedName>
        <fullName evidence="4">Phospholipase A2-like protein</fullName>
    </recommendedName>
</protein>
<reference evidence="2 3" key="1">
    <citation type="submission" date="2018-03" db="EMBL/GenBank/DDBJ databases">
        <title>Genomic Encyclopedia of Archaeal and Bacterial Type Strains, Phase II (KMG-II): from individual species to whole genera.</title>
        <authorList>
            <person name="Goeker M."/>
        </authorList>
    </citation>
    <scope>NUCLEOTIDE SEQUENCE [LARGE SCALE GENOMIC DNA]</scope>
    <source>
        <strain evidence="2 3">DSM 43146</strain>
    </source>
</reference>
<feature type="signal peptide" evidence="1">
    <location>
        <begin position="1"/>
        <end position="29"/>
    </location>
</feature>
<gene>
    <name evidence="2" type="ORF">CLV67_118212</name>
</gene>